<feature type="compositionally biased region" description="Basic residues" evidence="2">
    <location>
        <begin position="388"/>
        <end position="402"/>
    </location>
</feature>
<dbReference type="EMBL" id="JAWZYT010002013">
    <property type="protein sequence ID" value="KAK4307319.1"/>
    <property type="molecule type" value="Genomic_DNA"/>
</dbReference>
<evidence type="ECO:0000256" key="1">
    <source>
        <dbReference type="ARBA" id="ARBA00010213"/>
    </source>
</evidence>
<feature type="region of interest" description="Disordered" evidence="2">
    <location>
        <begin position="305"/>
        <end position="486"/>
    </location>
</feature>
<feature type="compositionally biased region" description="Basic residues" evidence="2">
    <location>
        <begin position="318"/>
        <end position="333"/>
    </location>
</feature>
<name>A0AAE1PHC8_9EUCA</name>
<protein>
    <recommendedName>
        <fullName evidence="5">Notum</fullName>
    </recommendedName>
</protein>
<dbReference type="InterPro" id="IPR004963">
    <property type="entry name" value="PAE/NOTUM"/>
</dbReference>
<reference evidence="3" key="1">
    <citation type="submission" date="2023-11" db="EMBL/GenBank/DDBJ databases">
        <title>Genome assemblies of two species of porcelain crab, Petrolisthes cinctipes and Petrolisthes manimaculis (Anomura: Porcellanidae).</title>
        <authorList>
            <person name="Angst P."/>
        </authorList>
    </citation>
    <scope>NUCLEOTIDE SEQUENCE</scope>
    <source>
        <strain evidence="3">PB745_02</strain>
        <tissue evidence="3">Gill</tissue>
    </source>
</reference>
<dbReference type="PANTHER" id="PTHR21562">
    <property type="entry name" value="NOTUM-RELATED"/>
    <property type="match status" value="1"/>
</dbReference>
<gene>
    <name evidence="3" type="ORF">Pmani_020904</name>
</gene>
<feature type="compositionally biased region" description="Pro residues" evidence="2">
    <location>
        <begin position="336"/>
        <end position="346"/>
    </location>
</feature>
<dbReference type="AlphaFoldDB" id="A0AAE1PHC8"/>
<evidence type="ECO:0000313" key="4">
    <source>
        <dbReference type="Proteomes" id="UP001292094"/>
    </source>
</evidence>
<organism evidence="3 4">
    <name type="scientific">Petrolisthes manimaculis</name>
    <dbReference type="NCBI Taxonomy" id="1843537"/>
    <lineage>
        <taxon>Eukaryota</taxon>
        <taxon>Metazoa</taxon>
        <taxon>Ecdysozoa</taxon>
        <taxon>Arthropoda</taxon>
        <taxon>Crustacea</taxon>
        <taxon>Multicrustacea</taxon>
        <taxon>Malacostraca</taxon>
        <taxon>Eumalacostraca</taxon>
        <taxon>Eucarida</taxon>
        <taxon>Decapoda</taxon>
        <taxon>Pleocyemata</taxon>
        <taxon>Anomura</taxon>
        <taxon>Galatheoidea</taxon>
        <taxon>Porcellanidae</taxon>
        <taxon>Petrolisthes</taxon>
    </lineage>
</organism>
<dbReference type="Pfam" id="PF03283">
    <property type="entry name" value="PAE"/>
    <property type="match status" value="1"/>
</dbReference>
<feature type="compositionally biased region" description="Gly residues" evidence="2">
    <location>
        <begin position="353"/>
        <end position="366"/>
    </location>
</feature>
<evidence type="ECO:0000313" key="3">
    <source>
        <dbReference type="EMBL" id="KAK4307319.1"/>
    </source>
</evidence>
<feature type="compositionally biased region" description="Low complexity" evidence="2">
    <location>
        <begin position="305"/>
        <end position="317"/>
    </location>
</feature>
<proteinExistence type="inferred from homology"/>
<feature type="non-terminal residue" evidence="3">
    <location>
        <position position="1"/>
    </location>
</feature>
<evidence type="ECO:0008006" key="5">
    <source>
        <dbReference type="Google" id="ProtNLM"/>
    </source>
</evidence>
<comment type="caution">
    <text evidence="3">The sequence shown here is derived from an EMBL/GenBank/DDBJ whole genome shotgun (WGS) entry which is preliminary data.</text>
</comment>
<sequence length="486" mass="53859">GWYCFDRESCEQRWRRLRRLMTSRGWPTTRLVGGALSPTPEENPYWWTSNHVLVPYCSSDSWSGTHFASPDSSSSGSGGSGSEFSFLGSVIVEEVVRALVLTHNFTHGHKLILAGSSAGGVGVLVNVDRVATQLVSELGIRADVRAVSDSGWFLDNEPYAPQQCVDAHSCPPVEAIRRGQELWQGRIPERCRQVYPDKPWYCYFGYRVYPTMTSPLFVFQWVFDEAQMTADNVGKPNSKEQWAYIHGIGERLRTTLRNVTSLFAPSCISHTVLTKRTWSGVKIGDISLPQALFCWDITPSAALVSPTPSVATSASTSSHHHHQHHYRHHHRHPSIMSPPPPPPLPPQHRDSGSSGGSGSSGSSGGGGDKREEESESEDSGLVLVVSNRTRHHRNRSGRRGHQQRGGGRGVSQGSKRRVVLTGTMLADSPKHSDNNAASNYLIPSQAIRGSVGVEEEVEEEVEKRTEKEKPLKQTQEKKEEERETKR</sequence>
<evidence type="ECO:0000256" key="2">
    <source>
        <dbReference type="SAM" id="MobiDB-lite"/>
    </source>
</evidence>
<accession>A0AAE1PHC8</accession>
<dbReference type="GO" id="GO:0016787">
    <property type="term" value="F:hydrolase activity"/>
    <property type="evidence" value="ECO:0007669"/>
    <property type="project" value="InterPro"/>
</dbReference>
<keyword evidence="4" id="KW-1185">Reference proteome</keyword>
<comment type="similarity">
    <text evidence="1">Belongs to the pectinacetylesterase family. Notum subfamily.</text>
</comment>
<dbReference type="Proteomes" id="UP001292094">
    <property type="component" value="Unassembled WGS sequence"/>
</dbReference>
<dbReference type="PANTHER" id="PTHR21562:SF122">
    <property type="entry name" value="PALMITOLEOYL-PROTEIN CARBOXYLESTERASE NOTUM"/>
    <property type="match status" value="1"/>
</dbReference>
<feature type="compositionally biased region" description="Basic and acidic residues" evidence="2">
    <location>
        <begin position="461"/>
        <end position="486"/>
    </location>
</feature>